<evidence type="ECO:0000313" key="2">
    <source>
        <dbReference type="Proteomes" id="UP000053577"/>
    </source>
</evidence>
<dbReference type="AlphaFoldDB" id="A0A0V8M0J7"/>
<organism evidence="1 2">
    <name type="scientific">Dehalococcoides mccartyi</name>
    <dbReference type="NCBI Taxonomy" id="61435"/>
    <lineage>
        <taxon>Bacteria</taxon>
        <taxon>Bacillati</taxon>
        <taxon>Chloroflexota</taxon>
        <taxon>Dehalococcoidia</taxon>
        <taxon>Dehalococcoidales</taxon>
        <taxon>Dehalococcoidaceae</taxon>
        <taxon>Dehalococcoides</taxon>
    </lineage>
</organism>
<dbReference type="RefSeq" id="WP_058292711.1">
    <property type="nucleotide sequence ID" value="NZ_CP019865.1"/>
</dbReference>
<proteinExistence type="predicted"/>
<protein>
    <submittedName>
        <fullName evidence="1">Uncharacterized protein</fullName>
    </submittedName>
</protein>
<dbReference type="PATRIC" id="fig|61435.5.peg.1508"/>
<reference evidence="1 2" key="1">
    <citation type="journal article" date="2015" name="Sci. Rep.">
        <title>A comparative genomics and reductive dehalogenase gene transcription study of two chloroethene-respiring bacteria, Dehalococcoides mccartyi strains MB and 11a.</title>
        <authorList>
            <person name="Low A."/>
            <person name="Shen Z."/>
            <person name="Cheng D."/>
            <person name="Rogers M.J."/>
            <person name="Lee P.K."/>
            <person name="He J."/>
        </authorList>
    </citation>
    <scope>NUCLEOTIDE SEQUENCE [LARGE SCALE GENOMIC DNA]</scope>
    <source>
        <strain evidence="1 2">MB</strain>
    </source>
</reference>
<accession>A0A0V8M0J7</accession>
<comment type="caution">
    <text evidence="1">The sequence shown here is derived from an EMBL/GenBank/DDBJ whole genome shotgun (WGS) entry which is preliminary data.</text>
</comment>
<sequence>MKRIWGAIIFAVLLQIGSYFLYVQSETHLPLESIVTPNILCGDGHQMTLINKLNAHNPSWDELMNFLKSNHVEDIPYELDKWICADYAETIHNQAEYAGIKAGVVVTGISLFTHAFNVFETTDKGFVYIDCTPGEDCEALDFDDIAHTYKLVGLYSHEQYYDINGYSPFFSQLWVVW</sequence>
<dbReference type="EMBL" id="JGYD01000025">
    <property type="protein sequence ID" value="KSV17302.1"/>
    <property type="molecule type" value="Genomic_DNA"/>
</dbReference>
<name>A0A0V8M0J7_9CHLR</name>
<dbReference type="Proteomes" id="UP000053577">
    <property type="component" value="Unassembled WGS sequence"/>
</dbReference>
<dbReference type="OrthoDB" id="39316at200795"/>
<evidence type="ECO:0000313" key="1">
    <source>
        <dbReference type="EMBL" id="KSV17302.1"/>
    </source>
</evidence>
<gene>
    <name evidence="1" type="ORF">DA01_07690</name>
</gene>